<dbReference type="GO" id="GO:0004553">
    <property type="term" value="F:hydrolase activity, hydrolyzing O-glycosyl compounds"/>
    <property type="evidence" value="ECO:0007669"/>
    <property type="project" value="UniProtKB-ARBA"/>
</dbReference>
<protein>
    <recommendedName>
        <fullName evidence="6">GH16 domain-containing protein</fullName>
    </recommendedName>
</protein>
<name>A0A9X1CB57_9FLAO</name>
<dbReference type="Proteomes" id="UP001138672">
    <property type="component" value="Unassembled WGS sequence"/>
</dbReference>
<evidence type="ECO:0000256" key="1">
    <source>
        <dbReference type="SAM" id="SignalP"/>
    </source>
</evidence>
<accession>A0A9X1CB57</accession>
<dbReference type="Gene3D" id="2.60.120.200">
    <property type="match status" value="1"/>
</dbReference>
<keyword evidence="5" id="KW-1185">Reference proteome</keyword>
<reference evidence="2" key="1">
    <citation type="submission" date="2021-03" db="EMBL/GenBank/DDBJ databases">
        <title>Genomic Encyclopedia of Type Strains, Phase IV (KMG-IV): sequencing the most valuable type-strain genomes for metagenomic binning, comparative biology and taxonomic classification.</title>
        <authorList>
            <person name="Goeker M."/>
        </authorList>
    </citation>
    <scope>NUCLEOTIDE SEQUENCE</scope>
    <source>
        <strain evidence="2">DSM 15523</strain>
        <strain evidence="3 5">DSM 16476</strain>
    </source>
</reference>
<dbReference type="InterPro" id="IPR013320">
    <property type="entry name" value="ConA-like_dom_sf"/>
</dbReference>
<dbReference type="EMBL" id="JAUSUU010000004">
    <property type="protein sequence ID" value="MDQ0335289.1"/>
    <property type="molecule type" value="Genomic_DNA"/>
</dbReference>
<keyword evidence="1" id="KW-0732">Signal</keyword>
<dbReference type="SUPFAM" id="SSF49899">
    <property type="entry name" value="Concanavalin A-like lectins/glucanases"/>
    <property type="match status" value="1"/>
</dbReference>
<sequence length="244" mass="28335">MKRGLNTYKLRQYLVFLSLTLCIQCCSAQEQTEVASTEHSEKMTWNFNTLEGWEDGSQNVNQDTNYSITDGVLHMFTRANTWDRPKVKTQEKIYKQGMYSWRVFVPEMGVGDKASIGAFIYHDDAHELDFEIGYGSAHVRQGVQAKEQDLVVYMTSQANPFQSIIKTVKRNAWYTLALELKLENDMYVAVWYIDGIEMSRLNLNYGEDTSFYIFCSVENLEFMGDHIPKQDNYGLFDDVEYAPY</sequence>
<evidence type="ECO:0000313" key="3">
    <source>
        <dbReference type="EMBL" id="MDQ0335289.1"/>
    </source>
</evidence>
<evidence type="ECO:0000313" key="5">
    <source>
        <dbReference type="Proteomes" id="UP001231587"/>
    </source>
</evidence>
<dbReference type="GO" id="GO:0005975">
    <property type="term" value="P:carbohydrate metabolic process"/>
    <property type="evidence" value="ECO:0007669"/>
    <property type="project" value="UniProtKB-ARBA"/>
</dbReference>
<gene>
    <name evidence="2" type="ORF">J2Z56_000685</name>
    <name evidence="3" type="ORF">J2Z57_001735</name>
</gene>
<evidence type="ECO:0008006" key="6">
    <source>
        <dbReference type="Google" id="ProtNLM"/>
    </source>
</evidence>
<dbReference type="RefSeq" id="WP_232301604.1">
    <property type="nucleotide sequence ID" value="NZ_JAGGJQ010000001.1"/>
</dbReference>
<dbReference type="AlphaFoldDB" id="A0A9X1CB57"/>
<organism evidence="2 4">
    <name type="scientific">Formosa algae</name>
    <dbReference type="NCBI Taxonomy" id="225843"/>
    <lineage>
        <taxon>Bacteria</taxon>
        <taxon>Pseudomonadati</taxon>
        <taxon>Bacteroidota</taxon>
        <taxon>Flavobacteriia</taxon>
        <taxon>Flavobacteriales</taxon>
        <taxon>Flavobacteriaceae</taxon>
        <taxon>Formosa</taxon>
    </lineage>
</organism>
<comment type="caution">
    <text evidence="2">The sequence shown here is derived from an EMBL/GenBank/DDBJ whole genome shotgun (WGS) entry which is preliminary data.</text>
</comment>
<dbReference type="EMBL" id="JAGGJQ010000001">
    <property type="protein sequence ID" value="MBP1838789.1"/>
    <property type="molecule type" value="Genomic_DNA"/>
</dbReference>
<dbReference type="Proteomes" id="UP001231587">
    <property type="component" value="Unassembled WGS sequence"/>
</dbReference>
<feature type="signal peptide" evidence="1">
    <location>
        <begin position="1"/>
        <end position="28"/>
    </location>
</feature>
<evidence type="ECO:0000313" key="4">
    <source>
        <dbReference type="Proteomes" id="UP001138672"/>
    </source>
</evidence>
<feature type="chain" id="PRO_5040759194" description="GH16 domain-containing protein" evidence="1">
    <location>
        <begin position="29"/>
        <end position="244"/>
    </location>
</feature>
<evidence type="ECO:0000313" key="2">
    <source>
        <dbReference type="EMBL" id="MBP1838789.1"/>
    </source>
</evidence>
<proteinExistence type="predicted"/>